<dbReference type="EMBL" id="JBJKFK010000082">
    <property type="protein sequence ID" value="KAL3320021.1"/>
    <property type="molecule type" value="Genomic_DNA"/>
</dbReference>
<name>A0ABD2QMQ6_9PLAT</name>
<proteinExistence type="predicted"/>
<accession>A0ABD2QMQ6</accession>
<evidence type="ECO:0008006" key="4">
    <source>
        <dbReference type="Google" id="ProtNLM"/>
    </source>
</evidence>
<feature type="transmembrane region" description="Helical" evidence="1">
    <location>
        <begin position="156"/>
        <end position="180"/>
    </location>
</feature>
<protein>
    <recommendedName>
        <fullName evidence="4">SWIM-type domain-containing protein</fullName>
    </recommendedName>
</protein>
<reference evidence="2 3" key="1">
    <citation type="submission" date="2024-11" db="EMBL/GenBank/DDBJ databases">
        <title>Adaptive evolution of stress response genes in parasites aligns with host niche diversity.</title>
        <authorList>
            <person name="Hahn C."/>
            <person name="Resl P."/>
        </authorList>
    </citation>
    <scope>NUCLEOTIDE SEQUENCE [LARGE SCALE GENOMIC DNA]</scope>
    <source>
        <strain evidence="2">EGGRZ-B1_66</strain>
        <tissue evidence="2">Body</tissue>
    </source>
</reference>
<evidence type="ECO:0000256" key="1">
    <source>
        <dbReference type="SAM" id="Phobius"/>
    </source>
</evidence>
<gene>
    <name evidence="2" type="ORF">Ciccas_001300</name>
</gene>
<keyword evidence="3" id="KW-1185">Reference proteome</keyword>
<keyword evidence="1" id="KW-1133">Transmembrane helix</keyword>
<evidence type="ECO:0000313" key="3">
    <source>
        <dbReference type="Proteomes" id="UP001626550"/>
    </source>
</evidence>
<keyword evidence="1" id="KW-0812">Transmembrane</keyword>
<keyword evidence="1" id="KW-0472">Membrane</keyword>
<sequence>MDSFAKKLKYAEDTTFNEIVVVDKDDNVITVRDGRCECSKYFEKGACPHILLLVNAKLVRPTSWQLLMCKDQAQEDFELLIKKPKAKSIFPTYGQREIALSSKSSPRIPSNSASPKKVFVLPRKTVCLPRVSEQDSQGGICSSEIAGWDKEHQLNVLAYLFASTLYFFSNSLVFPFNFIYP</sequence>
<dbReference type="AlphaFoldDB" id="A0ABD2QMQ6"/>
<evidence type="ECO:0000313" key="2">
    <source>
        <dbReference type="EMBL" id="KAL3320021.1"/>
    </source>
</evidence>
<comment type="caution">
    <text evidence="2">The sequence shown here is derived from an EMBL/GenBank/DDBJ whole genome shotgun (WGS) entry which is preliminary data.</text>
</comment>
<organism evidence="2 3">
    <name type="scientific">Cichlidogyrus casuarinus</name>
    <dbReference type="NCBI Taxonomy" id="1844966"/>
    <lineage>
        <taxon>Eukaryota</taxon>
        <taxon>Metazoa</taxon>
        <taxon>Spiralia</taxon>
        <taxon>Lophotrochozoa</taxon>
        <taxon>Platyhelminthes</taxon>
        <taxon>Monogenea</taxon>
        <taxon>Monopisthocotylea</taxon>
        <taxon>Dactylogyridea</taxon>
        <taxon>Ancyrocephalidae</taxon>
        <taxon>Cichlidogyrus</taxon>
    </lineage>
</organism>
<dbReference type="Proteomes" id="UP001626550">
    <property type="component" value="Unassembled WGS sequence"/>
</dbReference>